<accession>A0A0D2NYA8</accession>
<dbReference type="Proteomes" id="UP000054270">
    <property type="component" value="Unassembled WGS sequence"/>
</dbReference>
<organism evidence="1 2">
    <name type="scientific">Hypholoma sublateritium (strain FD-334 SS-4)</name>
    <dbReference type="NCBI Taxonomy" id="945553"/>
    <lineage>
        <taxon>Eukaryota</taxon>
        <taxon>Fungi</taxon>
        <taxon>Dikarya</taxon>
        <taxon>Basidiomycota</taxon>
        <taxon>Agaricomycotina</taxon>
        <taxon>Agaricomycetes</taxon>
        <taxon>Agaricomycetidae</taxon>
        <taxon>Agaricales</taxon>
        <taxon>Agaricineae</taxon>
        <taxon>Strophariaceae</taxon>
        <taxon>Hypholoma</taxon>
    </lineage>
</organism>
<reference evidence="2" key="1">
    <citation type="submission" date="2014-04" db="EMBL/GenBank/DDBJ databases">
        <title>Evolutionary Origins and Diversification of the Mycorrhizal Mutualists.</title>
        <authorList>
            <consortium name="DOE Joint Genome Institute"/>
            <consortium name="Mycorrhizal Genomics Consortium"/>
            <person name="Kohler A."/>
            <person name="Kuo A."/>
            <person name="Nagy L.G."/>
            <person name="Floudas D."/>
            <person name="Copeland A."/>
            <person name="Barry K.W."/>
            <person name="Cichocki N."/>
            <person name="Veneault-Fourrey C."/>
            <person name="LaButti K."/>
            <person name="Lindquist E.A."/>
            <person name="Lipzen A."/>
            <person name="Lundell T."/>
            <person name="Morin E."/>
            <person name="Murat C."/>
            <person name="Riley R."/>
            <person name="Ohm R."/>
            <person name="Sun H."/>
            <person name="Tunlid A."/>
            <person name="Henrissat B."/>
            <person name="Grigoriev I.V."/>
            <person name="Hibbett D.S."/>
            <person name="Martin F."/>
        </authorList>
    </citation>
    <scope>NUCLEOTIDE SEQUENCE [LARGE SCALE GENOMIC DNA]</scope>
    <source>
        <strain evidence="2">FD-334 SS-4</strain>
    </source>
</reference>
<dbReference type="OMA" id="QGIWHIV"/>
<dbReference type="AlphaFoldDB" id="A0A0D2NYA8"/>
<protein>
    <submittedName>
        <fullName evidence="1">Uncharacterized protein</fullName>
    </submittedName>
</protein>
<name>A0A0D2NYA8_HYPSF</name>
<feature type="non-terminal residue" evidence="1">
    <location>
        <position position="116"/>
    </location>
</feature>
<keyword evidence="2" id="KW-1185">Reference proteome</keyword>
<dbReference type="EMBL" id="KN817558">
    <property type="protein sequence ID" value="KJA21476.1"/>
    <property type="molecule type" value="Genomic_DNA"/>
</dbReference>
<feature type="non-terminal residue" evidence="1">
    <location>
        <position position="1"/>
    </location>
</feature>
<proteinExistence type="predicted"/>
<dbReference type="OrthoDB" id="3223501at2759"/>
<evidence type="ECO:0000313" key="1">
    <source>
        <dbReference type="EMBL" id="KJA21476.1"/>
    </source>
</evidence>
<gene>
    <name evidence="1" type="ORF">HYPSUDRAFT_104407</name>
</gene>
<dbReference type="STRING" id="945553.A0A0D2NYA8"/>
<evidence type="ECO:0000313" key="2">
    <source>
        <dbReference type="Proteomes" id="UP000054270"/>
    </source>
</evidence>
<dbReference type="Pfam" id="PF14223">
    <property type="entry name" value="Retrotran_gag_2"/>
    <property type="match status" value="1"/>
</dbReference>
<sequence>SSSLPNFTKLNASNYPTWCGEMQAYLRSQGIWHIVSGQSKAPTLSSTPKDTEEAALDAWNLKSDKAAGYIYLAVEDNQKVHFANISDDPMWAALASIHLQKHPGARFNAYDDLFSI</sequence>